<dbReference type="Proteomes" id="UP000561271">
    <property type="component" value="Unassembled WGS sequence"/>
</dbReference>
<organism evidence="2 12">
    <name type="scientific">Candidatus Hakubella thermalkaliphila</name>
    <dbReference type="NCBI Taxonomy" id="2754717"/>
    <lineage>
        <taxon>Bacteria</taxon>
        <taxon>Bacillati</taxon>
        <taxon>Actinomycetota</taxon>
        <taxon>Actinomycetota incertae sedis</taxon>
        <taxon>Candidatus Hakubellales</taxon>
        <taxon>Candidatus Hakubellaceae</taxon>
        <taxon>Candidatus Hakubella</taxon>
    </lineage>
</organism>
<dbReference type="EMBL" id="BLRZ01000012">
    <property type="protein sequence ID" value="GFP29483.1"/>
    <property type="molecule type" value="Genomic_DNA"/>
</dbReference>
<dbReference type="EMBL" id="BLRW01000228">
    <property type="protein sequence ID" value="GFP23869.1"/>
    <property type="molecule type" value="Genomic_DNA"/>
</dbReference>
<dbReference type="Proteomes" id="UP000543224">
    <property type="component" value="Unassembled WGS sequence"/>
</dbReference>
<evidence type="ECO:0000313" key="13">
    <source>
        <dbReference type="Proteomes" id="UP000588083"/>
    </source>
</evidence>
<protein>
    <submittedName>
        <fullName evidence="2">Uncharacterized protein</fullName>
    </submittedName>
</protein>
<evidence type="ECO:0000313" key="7">
    <source>
        <dbReference type="EMBL" id="GFP38490.1"/>
    </source>
</evidence>
<sequence length="82" mass="9406">MGRLIVDPKILRKGWKALVEELGVVDATKFVLAFEPGEGDSVKELQKMWEDKSIDEIHTEIMKLTKHRMKKFASQDVKASIH</sequence>
<dbReference type="Proteomes" id="UP000574717">
    <property type="component" value="Unassembled WGS sequence"/>
</dbReference>
<evidence type="ECO:0000313" key="5">
    <source>
        <dbReference type="EMBL" id="GFP31993.1"/>
    </source>
</evidence>
<dbReference type="RefSeq" id="WP_176230924.1">
    <property type="nucleotide sequence ID" value="NZ_BLRU01000056.1"/>
</dbReference>
<dbReference type="EMBL" id="BLRU01000056">
    <property type="protein sequence ID" value="GFP19279.1"/>
    <property type="molecule type" value="Genomic_DNA"/>
</dbReference>
<dbReference type="Proteomes" id="UP000568877">
    <property type="component" value="Unassembled WGS sequence"/>
</dbReference>
<keyword evidence="13" id="KW-1185">Reference proteome</keyword>
<dbReference type="Proteomes" id="UP000588083">
    <property type="component" value="Unassembled WGS sequence"/>
</dbReference>
<evidence type="ECO:0000313" key="4">
    <source>
        <dbReference type="EMBL" id="GFP29483.1"/>
    </source>
</evidence>
<dbReference type="EMBL" id="BLSD01000005">
    <property type="protein sequence ID" value="GFP38490.1"/>
    <property type="molecule type" value="Genomic_DNA"/>
</dbReference>
<comment type="caution">
    <text evidence="2">The sequence shown here is derived from an EMBL/GenBank/DDBJ whole genome shotgun (WGS) entry which is preliminary data.</text>
</comment>
<dbReference type="AlphaFoldDB" id="A0A6V8NUC5"/>
<evidence type="ECO:0000313" key="12">
    <source>
        <dbReference type="Proteomes" id="UP000585609"/>
    </source>
</evidence>
<dbReference type="EMBL" id="BLRX01000137">
    <property type="protein sequence ID" value="GFP25609.1"/>
    <property type="molecule type" value="Genomic_DNA"/>
</dbReference>
<evidence type="ECO:0000313" key="9">
    <source>
        <dbReference type="Proteomes" id="UP000568877"/>
    </source>
</evidence>
<evidence type="ECO:0000313" key="8">
    <source>
        <dbReference type="Proteomes" id="UP000543224"/>
    </source>
</evidence>
<dbReference type="Proteomes" id="UP000569018">
    <property type="component" value="Unassembled WGS sequence"/>
</dbReference>
<evidence type="ECO:0000313" key="2">
    <source>
        <dbReference type="EMBL" id="GFP23869.1"/>
    </source>
</evidence>
<evidence type="ECO:0000313" key="6">
    <source>
        <dbReference type="EMBL" id="GFP36595.1"/>
    </source>
</evidence>
<reference evidence="8 9" key="1">
    <citation type="journal article" date="2020" name="Front. Microbiol.">
        <title>Single-cell genomics of novel Actinobacteria with the Wood-Ljungdahl pathway discovered in a serpentinizing system.</title>
        <authorList>
            <person name="Merino N."/>
            <person name="Kawai M."/>
            <person name="Boyd E.S."/>
            <person name="Colman D.R."/>
            <person name="McGlynn S.E."/>
            <person name="Nealson K.H."/>
            <person name="Kurokawa K."/>
            <person name="Hongoh Y."/>
        </authorList>
    </citation>
    <scope>NUCLEOTIDE SEQUENCE [LARGE SCALE GENOMIC DNA]</scope>
    <source>
        <strain evidence="1 11">S03</strain>
        <strain evidence="2 12">S09_30</strain>
        <strain evidence="3 8">S25</strain>
        <strain evidence="4 13">S34</strain>
        <strain evidence="5 9">S42</strain>
        <strain evidence="6">S44</strain>
        <strain evidence="7 10">S47</strain>
    </source>
</reference>
<accession>A0A6V8NUC5</accession>
<evidence type="ECO:0000313" key="1">
    <source>
        <dbReference type="EMBL" id="GFP19279.1"/>
    </source>
</evidence>
<name>A0A6V8NUC5_9ACTN</name>
<dbReference type="Proteomes" id="UP000585609">
    <property type="component" value="Unassembled WGS sequence"/>
</dbReference>
<dbReference type="EMBL" id="BLSA01000021">
    <property type="protein sequence ID" value="GFP31993.1"/>
    <property type="molecule type" value="Genomic_DNA"/>
</dbReference>
<proteinExistence type="predicted"/>
<evidence type="ECO:0000313" key="11">
    <source>
        <dbReference type="Proteomes" id="UP000574717"/>
    </source>
</evidence>
<evidence type="ECO:0000313" key="10">
    <source>
        <dbReference type="Proteomes" id="UP000569018"/>
    </source>
</evidence>
<dbReference type="EMBL" id="BLSC01000011">
    <property type="protein sequence ID" value="GFP36595.1"/>
    <property type="molecule type" value="Genomic_DNA"/>
</dbReference>
<gene>
    <name evidence="1" type="ORF">HKBW3S03_00784</name>
    <name evidence="2" type="ORF">HKBW3S09_01334</name>
    <name evidence="3" type="ORF">HKBW3S25_01089</name>
    <name evidence="4" type="ORF">HKBW3S34_00403</name>
    <name evidence="5" type="ORF">HKBW3S42_00299</name>
    <name evidence="6" type="ORF">HKBW3S44_00278</name>
    <name evidence="7" type="ORF">HKBW3S47_00191</name>
</gene>
<evidence type="ECO:0000313" key="3">
    <source>
        <dbReference type="EMBL" id="GFP25609.1"/>
    </source>
</evidence>